<organism evidence="1 2">
    <name type="scientific">Antrihabitans stalactiti</name>
    <dbReference type="NCBI Taxonomy" id="2584121"/>
    <lineage>
        <taxon>Bacteria</taxon>
        <taxon>Bacillati</taxon>
        <taxon>Actinomycetota</taxon>
        <taxon>Actinomycetes</taxon>
        <taxon>Mycobacteriales</taxon>
        <taxon>Nocardiaceae</taxon>
        <taxon>Antrihabitans</taxon>
    </lineage>
</organism>
<proteinExistence type="predicted"/>
<keyword evidence="2" id="KW-1185">Reference proteome</keyword>
<dbReference type="InterPro" id="IPR029068">
    <property type="entry name" value="Glyas_Bleomycin-R_OHBP_Dase"/>
</dbReference>
<dbReference type="AlphaFoldDB" id="A0A848KJ96"/>
<evidence type="ECO:0000313" key="2">
    <source>
        <dbReference type="Proteomes" id="UP000535543"/>
    </source>
</evidence>
<dbReference type="SUPFAM" id="SSF54593">
    <property type="entry name" value="Glyoxalase/Bleomycin resistance protein/Dihydroxybiphenyl dioxygenase"/>
    <property type="match status" value="1"/>
</dbReference>
<name>A0A848KJ96_9NOCA</name>
<evidence type="ECO:0000313" key="1">
    <source>
        <dbReference type="EMBL" id="NMN96752.1"/>
    </source>
</evidence>
<dbReference type="EMBL" id="VCQU01000005">
    <property type="protein sequence ID" value="NMN96752.1"/>
    <property type="molecule type" value="Genomic_DNA"/>
</dbReference>
<gene>
    <name evidence="1" type="ORF">FGL95_17075</name>
</gene>
<dbReference type="Gene3D" id="3.10.180.10">
    <property type="entry name" value="2,3-Dihydroxybiphenyl 1,2-Dioxygenase, domain 1"/>
    <property type="match status" value="1"/>
</dbReference>
<sequence>MLPCADLDETLAFYKTLGFEVTYEQTKPYLYGAVRRGSFDLHFYSPPKDVDARALASRCLIMVDDVATYHREFTAALRSHYGKIPAKGTPRITRFREGQSRFTIVDPTGTSVLYVQRDEPTDLEYGGSKELTGLAKVVDNARILRDFKNDDKAASRVLKVGLARFGPDAPAVDRVRALAALAEIASAKNEPERSREYLTELQKIELSDEDRTLVAKDIQSVENVQKWQ</sequence>
<comment type="caution">
    <text evidence="1">The sequence shown here is derived from an EMBL/GenBank/DDBJ whole genome shotgun (WGS) entry which is preliminary data.</text>
</comment>
<protein>
    <submittedName>
        <fullName evidence="1">Glyoxalase</fullName>
    </submittedName>
</protein>
<reference evidence="1 2" key="1">
    <citation type="submission" date="2019-05" db="EMBL/GenBank/DDBJ databases">
        <authorList>
            <person name="Lee S.D."/>
        </authorList>
    </citation>
    <scope>NUCLEOTIDE SEQUENCE [LARGE SCALE GENOMIC DNA]</scope>
    <source>
        <strain evidence="1 2">YC2-7</strain>
    </source>
</reference>
<accession>A0A848KJ96</accession>
<reference evidence="1 2" key="2">
    <citation type="submission" date="2020-06" db="EMBL/GenBank/DDBJ databases">
        <title>Antribacter stalactiti gen. nov., sp. nov., a new member of the family Nacardiaceae isolated from a cave.</title>
        <authorList>
            <person name="Kim I.S."/>
        </authorList>
    </citation>
    <scope>NUCLEOTIDE SEQUENCE [LARGE SCALE GENOMIC DNA]</scope>
    <source>
        <strain evidence="1 2">YC2-7</strain>
    </source>
</reference>
<dbReference type="Proteomes" id="UP000535543">
    <property type="component" value="Unassembled WGS sequence"/>
</dbReference>